<dbReference type="HOGENOM" id="CLU_994476_0_0_1"/>
<dbReference type="AlphaFoldDB" id="U9UTE2"/>
<accession>U9UTE2</accession>
<proteinExistence type="predicted"/>
<sequence>MTNLTKPITKQIIKTRGESLENDLRALLYNERFFDIKLKCSNGIVLGAYNIIEIYHATEYFELDILQKHIIEYTKQILEYENDDTGKKLLSNFVNKYWFNNDNEISQVLIDWLAKISLVPDEAEKDSLSLMGLRYFLCKTYDTRKPFATFELDIFEYIIIKIVKIILTKVDKIIKIDIKFTSRFLSKVIVEEEVIAATGCSGMVIGTLVYGTSYCIIPLKFVEDVLHDAALETLMSFIGKVVAPKIIRYKTSKGIAKIITARDYRIYHMFQQEILSDTII</sequence>
<protein>
    <submittedName>
        <fullName evidence="1">Uncharacterized protein</fullName>
    </submittedName>
</protein>
<gene>
    <name evidence="1" type="ORF">GLOINDRAFT_90847</name>
</gene>
<evidence type="ECO:0000313" key="1">
    <source>
        <dbReference type="EMBL" id="ESA23630.1"/>
    </source>
</evidence>
<dbReference type="EMBL" id="KI274620">
    <property type="protein sequence ID" value="ESA23630.1"/>
    <property type="molecule type" value="Genomic_DNA"/>
</dbReference>
<name>U9UTE2_RHIID</name>
<dbReference type="VEuPathDB" id="FungiDB:RhiirFUN_008551"/>
<dbReference type="VEuPathDB" id="FungiDB:RhiirFUN_008552"/>
<organism evidence="1">
    <name type="scientific">Rhizophagus irregularis (strain DAOM 181602 / DAOM 197198 / MUCL 43194)</name>
    <name type="common">Arbuscular mycorrhizal fungus</name>
    <name type="synonym">Glomus intraradices</name>
    <dbReference type="NCBI Taxonomy" id="747089"/>
    <lineage>
        <taxon>Eukaryota</taxon>
        <taxon>Fungi</taxon>
        <taxon>Fungi incertae sedis</taxon>
        <taxon>Mucoromycota</taxon>
        <taxon>Glomeromycotina</taxon>
        <taxon>Glomeromycetes</taxon>
        <taxon>Glomerales</taxon>
        <taxon>Glomeraceae</taxon>
        <taxon>Rhizophagus</taxon>
    </lineage>
</organism>
<reference evidence="1" key="1">
    <citation type="submission" date="2013-07" db="EMBL/GenBank/DDBJ databases">
        <title>The genome of an arbuscular mycorrhizal fungus provides insights into the evolution of the oldest plant symbiosis.</title>
        <authorList>
            <consortium name="DOE Joint Genome Institute"/>
            <person name="Tisserant E."/>
            <person name="Malbreil M."/>
            <person name="Kuo A."/>
            <person name="Kohler A."/>
            <person name="Symeonidi A."/>
            <person name="Balestrini R."/>
            <person name="Charron P."/>
            <person name="Duensing N."/>
            <person name="Frei-dit-Frey N."/>
            <person name="Gianinazzi-Pearson V."/>
            <person name="Gilbert B."/>
            <person name="Handa Y."/>
            <person name="Hijri M."/>
            <person name="Kaul R."/>
            <person name="Kawaguchi M."/>
            <person name="Krajinski F."/>
            <person name="Lammers P."/>
            <person name="Lapierre D."/>
            <person name="Masclaux F.G."/>
            <person name="Murat C."/>
            <person name="Morin E."/>
            <person name="Ndikumana S."/>
            <person name="Pagni M."/>
            <person name="Petitpierre D."/>
            <person name="Requena N."/>
            <person name="Rosikiewicz P."/>
            <person name="Riley R."/>
            <person name="Saito K."/>
            <person name="San Clemente H."/>
            <person name="Shapiro H."/>
            <person name="van Tuinen D."/>
            <person name="Becard G."/>
            <person name="Bonfante P."/>
            <person name="Paszkowski U."/>
            <person name="Shachar-Hill Y."/>
            <person name="Young J.P."/>
            <person name="Sanders I.R."/>
            <person name="Henrissat B."/>
            <person name="Rensing S.A."/>
            <person name="Grigoriev I.V."/>
            <person name="Corradi N."/>
            <person name="Roux C."/>
            <person name="Martin F."/>
        </authorList>
    </citation>
    <scope>NUCLEOTIDE SEQUENCE</scope>
    <source>
        <strain evidence="1">DAOM 197198</strain>
    </source>
</reference>